<dbReference type="EMBL" id="SDMP01000018">
    <property type="protein sequence ID" value="RYQ95984.1"/>
    <property type="molecule type" value="Genomic_DNA"/>
</dbReference>
<protein>
    <submittedName>
        <fullName evidence="2">Uncharacterized protein</fullName>
    </submittedName>
</protein>
<dbReference type="Proteomes" id="UP000289738">
    <property type="component" value="Chromosome B08"/>
</dbReference>
<reference evidence="2 3" key="1">
    <citation type="submission" date="2019-01" db="EMBL/GenBank/DDBJ databases">
        <title>Sequencing of cultivated peanut Arachis hypogaea provides insights into genome evolution and oil improvement.</title>
        <authorList>
            <person name="Chen X."/>
        </authorList>
    </citation>
    <scope>NUCLEOTIDE SEQUENCE [LARGE SCALE GENOMIC DNA]</scope>
    <source>
        <strain evidence="3">cv. Fuhuasheng</strain>
        <tissue evidence="2">Leaves</tissue>
    </source>
</reference>
<comment type="caution">
    <text evidence="2">The sequence shown here is derived from an EMBL/GenBank/DDBJ whole genome shotgun (WGS) entry which is preliminary data.</text>
</comment>
<proteinExistence type="predicted"/>
<evidence type="ECO:0000256" key="1">
    <source>
        <dbReference type="SAM" id="MobiDB-lite"/>
    </source>
</evidence>
<gene>
    <name evidence="2" type="ORF">Ahy_B08g091403</name>
</gene>
<keyword evidence="3" id="KW-1185">Reference proteome</keyword>
<dbReference type="AlphaFoldDB" id="A0A444Y229"/>
<sequence>MANKKDKALRSSISIRDIIYEQEEQIRLGPHQSQLISTVKKNRGLKGGSMVNIIGELEDSASSSSQTPLVPHANDDRPTTKRKRGPSKCLKTHGWVFKTLGSSWRTYKSWLKKQYFKENMALAYNMKNCPCAVPHDYWKILVQFWSFYMIKA</sequence>
<feature type="region of interest" description="Disordered" evidence="1">
    <location>
        <begin position="59"/>
        <end position="87"/>
    </location>
</feature>
<evidence type="ECO:0000313" key="3">
    <source>
        <dbReference type="Proteomes" id="UP000289738"/>
    </source>
</evidence>
<evidence type="ECO:0000313" key="2">
    <source>
        <dbReference type="EMBL" id="RYQ95984.1"/>
    </source>
</evidence>
<name>A0A444Y229_ARAHY</name>
<organism evidence="2 3">
    <name type="scientific">Arachis hypogaea</name>
    <name type="common">Peanut</name>
    <dbReference type="NCBI Taxonomy" id="3818"/>
    <lineage>
        <taxon>Eukaryota</taxon>
        <taxon>Viridiplantae</taxon>
        <taxon>Streptophyta</taxon>
        <taxon>Embryophyta</taxon>
        <taxon>Tracheophyta</taxon>
        <taxon>Spermatophyta</taxon>
        <taxon>Magnoliopsida</taxon>
        <taxon>eudicotyledons</taxon>
        <taxon>Gunneridae</taxon>
        <taxon>Pentapetalae</taxon>
        <taxon>rosids</taxon>
        <taxon>fabids</taxon>
        <taxon>Fabales</taxon>
        <taxon>Fabaceae</taxon>
        <taxon>Papilionoideae</taxon>
        <taxon>50 kb inversion clade</taxon>
        <taxon>dalbergioids sensu lato</taxon>
        <taxon>Dalbergieae</taxon>
        <taxon>Pterocarpus clade</taxon>
        <taxon>Arachis</taxon>
    </lineage>
</organism>
<accession>A0A444Y229</accession>